<dbReference type="Proteomes" id="UP001345963">
    <property type="component" value="Unassembled WGS sequence"/>
</dbReference>
<gene>
    <name evidence="1" type="primary">IPO9_1</name>
    <name evidence="1" type="ORF">ATANTOWER_003592</name>
</gene>
<organism evidence="1 2">
    <name type="scientific">Ataeniobius toweri</name>
    <dbReference type="NCBI Taxonomy" id="208326"/>
    <lineage>
        <taxon>Eukaryota</taxon>
        <taxon>Metazoa</taxon>
        <taxon>Chordata</taxon>
        <taxon>Craniata</taxon>
        <taxon>Vertebrata</taxon>
        <taxon>Euteleostomi</taxon>
        <taxon>Actinopterygii</taxon>
        <taxon>Neopterygii</taxon>
        <taxon>Teleostei</taxon>
        <taxon>Neoteleostei</taxon>
        <taxon>Acanthomorphata</taxon>
        <taxon>Ovalentaria</taxon>
        <taxon>Atherinomorphae</taxon>
        <taxon>Cyprinodontiformes</taxon>
        <taxon>Goodeidae</taxon>
        <taxon>Ataeniobius</taxon>
    </lineage>
</organism>
<proteinExistence type="predicted"/>
<comment type="caution">
    <text evidence="1">The sequence shown here is derived from an EMBL/GenBank/DDBJ whole genome shotgun (WGS) entry which is preliminary data.</text>
</comment>
<reference evidence="1 2" key="1">
    <citation type="submission" date="2021-07" db="EMBL/GenBank/DDBJ databases">
        <authorList>
            <person name="Palmer J.M."/>
        </authorList>
    </citation>
    <scope>NUCLEOTIDE SEQUENCE [LARGE SCALE GENOMIC DNA]</scope>
    <source>
        <strain evidence="1 2">AT_MEX2019</strain>
        <tissue evidence="1">Muscle</tissue>
    </source>
</reference>
<keyword evidence="2" id="KW-1185">Reference proteome</keyword>
<dbReference type="EMBL" id="JAHUTI010080061">
    <property type="protein sequence ID" value="MED6258152.1"/>
    <property type="molecule type" value="Genomic_DNA"/>
</dbReference>
<accession>A0ABU7C5F6</accession>
<sequence>MSAAGDARAGSAVGPVQQGLKEALIETLTAILSPVQEVRAAAEEQIKVLEVTEGLLSTKLTAGAVAGLD</sequence>
<evidence type="ECO:0000313" key="1">
    <source>
        <dbReference type="EMBL" id="MED6258152.1"/>
    </source>
</evidence>
<evidence type="ECO:0000313" key="2">
    <source>
        <dbReference type="Proteomes" id="UP001345963"/>
    </source>
</evidence>
<protein>
    <submittedName>
        <fullName evidence="1">Importin 9</fullName>
    </submittedName>
</protein>
<name>A0ABU7C5F6_9TELE</name>